<gene>
    <name evidence="1" type="ORF">D4A81_04425</name>
</gene>
<sequence length="63" mass="7464">MKIAVSACLLGKYAYMGLTKNFKYYISQNVSSYIFKRMKIRIIVYKILTTEKYLQGEIWSIKI</sequence>
<dbReference type="AlphaFoldDB" id="A0A385Q0Y5"/>
<proteinExistence type="predicted"/>
<evidence type="ECO:0000313" key="2">
    <source>
        <dbReference type="Proteomes" id="UP000265562"/>
    </source>
</evidence>
<accession>A0A385Q0Y5</accession>
<dbReference type="Proteomes" id="UP000265562">
    <property type="component" value="Chromosome"/>
</dbReference>
<organism evidence="1 2">
    <name type="scientific">Lachnoanaerobaculum umeaense</name>
    <dbReference type="NCBI Taxonomy" id="617123"/>
    <lineage>
        <taxon>Bacteria</taxon>
        <taxon>Bacillati</taxon>
        <taxon>Bacillota</taxon>
        <taxon>Clostridia</taxon>
        <taxon>Lachnospirales</taxon>
        <taxon>Lachnospiraceae</taxon>
        <taxon>Lachnoanaerobaculum</taxon>
    </lineage>
</organism>
<keyword evidence="2" id="KW-1185">Reference proteome</keyword>
<reference evidence="1 2" key="1">
    <citation type="submission" date="2018-09" db="EMBL/GenBank/DDBJ databases">
        <title>Genome sequencing of Lachnoanaerobaculum umeaense DSM 23576.</title>
        <authorList>
            <person name="Kook J.-K."/>
            <person name="Park S.-N."/>
            <person name="Lim Y.K."/>
        </authorList>
    </citation>
    <scope>NUCLEOTIDE SEQUENCE [LARGE SCALE GENOMIC DNA]</scope>
    <source>
        <strain evidence="2">DSM 23576 \ CCUG 58757</strain>
    </source>
</reference>
<evidence type="ECO:0000313" key="1">
    <source>
        <dbReference type="EMBL" id="AYA99247.1"/>
    </source>
</evidence>
<protein>
    <submittedName>
        <fullName evidence="1">Uncharacterized protein</fullName>
    </submittedName>
</protein>
<dbReference type="KEGG" id="lua:D4A81_04425"/>
<dbReference type="EMBL" id="CP032364">
    <property type="protein sequence ID" value="AYA99247.1"/>
    <property type="molecule type" value="Genomic_DNA"/>
</dbReference>
<name>A0A385Q0Y5_9FIRM</name>